<dbReference type="GO" id="GO:0039693">
    <property type="term" value="P:viral DNA genome replication"/>
    <property type="evidence" value="ECO:0007669"/>
    <property type="project" value="UniProtKB-KW"/>
</dbReference>
<dbReference type="RefSeq" id="YP_010772097.1">
    <property type="nucleotide sequence ID" value="NC_074639.1"/>
</dbReference>
<evidence type="ECO:0000256" key="5">
    <source>
        <dbReference type="ARBA" id="ARBA00022705"/>
    </source>
</evidence>
<dbReference type="SUPFAM" id="SSF53098">
    <property type="entry name" value="Ribonuclease H-like"/>
    <property type="match status" value="1"/>
</dbReference>
<protein>
    <recommendedName>
        <fullName evidence="2">DNA-directed DNA polymerase</fullName>
        <ecNumber evidence="2">2.7.7.7</ecNumber>
    </recommendedName>
</protein>
<evidence type="ECO:0000256" key="8">
    <source>
        <dbReference type="ARBA" id="ARBA00022932"/>
    </source>
</evidence>
<dbReference type="Pfam" id="PF00136">
    <property type="entry name" value="DNA_pol_B"/>
    <property type="match status" value="2"/>
</dbReference>
<feature type="domain" description="DNA-directed DNA polymerase family B exonuclease" evidence="13">
    <location>
        <begin position="112"/>
        <end position="208"/>
    </location>
</feature>
<evidence type="ECO:0000256" key="7">
    <source>
        <dbReference type="ARBA" id="ARBA00022801"/>
    </source>
</evidence>
<dbReference type="GO" id="GO:0003887">
    <property type="term" value="F:DNA-directed DNA polymerase activity"/>
    <property type="evidence" value="ECO:0007669"/>
    <property type="project" value="UniProtKB-KW"/>
</dbReference>
<evidence type="ECO:0000256" key="3">
    <source>
        <dbReference type="ARBA" id="ARBA00022679"/>
    </source>
</evidence>
<dbReference type="InterPro" id="IPR036397">
    <property type="entry name" value="RNaseH_sf"/>
</dbReference>
<keyword evidence="4 14" id="KW-0548">Nucleotidyltransferase</keyword>
<dbReference type="InterPro" id="IPR042087">
    <property type="entry name" value="DNA_pol_B_thumb"/>
</dbReference>
<keyword evidence="8" id="KW-0239">DNA-directed DNA polymerase</keyword>
<dbReference type="PANTHER" id="PTHR10322">
    <property type="entry name" value="DNA POLYMERASE CATALYTIC SUBUNIT"/>
    <property type="match status" value="1"/>
</dbReference>
<sequence>MELVNASLIGSRKRRPSVKLKFREGRNVAYSVRKGEYPYFYVKPDEEVKFPHVSRESGFVSYDDKPLDKISFNSIEDLEKGKRNVSFSMESDIPYLTRYLIDSGLTFGLNRRILYFDIEVERGNGSLDTEHAPLPITVIDAYDNFTQRHYPFVLRDYAIEGVKAFVFDNDEELLRSFLSFCKTLDFDVIIGWNSSRFDLIYMYNRAKDKSVFRKYHDELTIEESQPLDLMRAYREFGERGGRYFLDHVAYLVLGRRKDPSLPELLHCIEDVTLTKEIDEKLKLSQLVFSFQNLVPLNTIDIMNRSSIIEAYLLKRYHNKYVLPNKGRVKHQKYKGALVREPQKGLHRGITVLDFTSLYPSIVMHFNISPDRDIRNPGILTETIRELFERRLEYKKLYKERGDTRSQIWNTSYKFLLNACIGILGYSKSRFYNRKLAAEVTAYERKLLTYIWKRVEDRGIPILAGDTDALMIIHPEPIKIMNELNEELHKTWGEEFNLDIDKEFDVLFLYDKKKNYFGITKDGKLKITGTVVNRTSCPMYIRNALMSAYEYILKNEWKELRELKSRVQEEIKKQNIMDIAEWIRLSSVSPKVQTSHLKAAKNRLRLYRIPYYAGEKLPIVPTKDSSIGYLAIHEDIIDDLPEIDYKSILNKWFYAPLKEIEDILSQTDLNKYIGGEE</sequence>
<dbReference type="InterPro" id="IPR043502">
    <property type="entry name" value="DNA/RNA_pol_sf"/>
</dbReference>
<evidence type="ECO:0000256" key="6">
    <source>
        <dbReference type="ARBA" id="ARBA00022722"/>
    </source>
</evidence>
<dbReference type="GO" id="GO:0016787">
    <property type="term" value="F:hydrolase activity"/>
    <property type="evidence" value="ECO:0007669"/>
    <property type="project" value="UniProtKB-KW"/>
</dbReference>
<reference evidence="14 15" key="1">
    <citation type="submission" date="2022-10" db="EMBL/GenBank/DDBJ databases">
        <title>Evolutionary Diversification of Methanotrophic Ca. Methanophagales (ANME-1) and Their Expansive Virome.</title>
        <authorList>
            <person name="Laso-Perez R."/>
            <person name="Wu F."/>
            <person name="Cremiere A."/>
            <person name="Speth D.R."/>
            <person name="Magyar J.S."/>
            <person name="Krupovic M."/>
            <person name="Orphan V.J."/>
        </authorList>
    </citation>
    <scope>NUCLEOTIDE SEQUENCE [LARGE SCALE GENOMIC DNA]</scope>
</reference>
<dbReference type="SMART" id="SM00486">
    <property type="entry name" value="POLBc"/>
    <property type="match status" value="1"/>
</dbReference>
<dbReference type="Pfam" id="PF03104">
    <property type="entry name" value="DNA_pol_B_exo1"/>
    <property type="match status" value="1"/>
</dbReference>
<dbReference type="PANTHER" id="PTHR10322:SF23">
    <property type="entry name" value="DNA POLYMERASE DELTA CATALYTIC SUBUNIT"/>
    <property type="match status" value="1"/>
</dbReference>
<evidence type="ECO:0000256" key="1">
    <source>
        <dbReference type="ARBA" id="ARBA00005755"/>
    </source>
</evidence>
<evidence type="ECO:0000259" key="13">
    <source>
        <dbReference type="Pfam" id="PF03104"/>
    </source>
</evidence>
<dbReference type="GO" id="GO:0006261">
    <property type="term" value="P:DNA-templated DNA replication"/>
    <property type="evidence" value="ECO:0007669"/>
    <property type="project" value="TreeGrafter"/>
</dbReference>
<dbReference type="GO" id="GO:0000166">
    <property type="term" value="F:nucleotide binding"/>
    <property type="evidence" value="ECO:0007669"/>
    <property type="project" value="InterPro"/>
</dbReference>
<dbReference type="InterPro" id="IPR006133">
    <property type="entry name" value="DNA-dir_DNA_pol_B_exonuc"/>
</dbReference>
<dbReference type="GeneID" id="80401804"/>
<dbReference type="EC" id="2.7.7.7" evidence="2"/>
<dbReference type="Gene3D" id="1.10.287.690">
    <property type="entry name" value="Helix hairpin bin"/>
    <property type="match status" value="1"/>
</dbReference>
<evidence type="ECO:0000256" key="4">
    <source>
        <dbReference type="ARBA" id="ARBA00022695"/>
    </source>
</evidence>
<dbReference type="Gene3D" id="3.30.420.10">
    <property type="entry name" value="Ribonuclease H-like superfamily/Ribonuclease H"/>
    <property type="match status" value="1"/>
</dbReference>
<dbReference type="EMBL" id="OP880252">
    <property type="protein sequence ID" value="WAE39438.1"/>
    <property type="molecule type" value="Genomic_DNA"/>
</dbReference>
<organism evidence="14 15">
    <name type="scientific">Methanophagales virus GBV301</name>
    <dbReference type="NCBI Taxonomy" id="2999280"/>
    <lineage>
        <taxon>Viruses</taxon>
        <taxon>Duplodnaviria</taxon>
        <taxon>Heunggongvirae</taxon>
        <taxon>Uroviricota</taxon>
        <taxon>Caudoviricetes</taxon>
        <taxon>Nakonvirales</taxon>
        <taxon>Ekchuahviridae</taxon>
        <taxon>Kukulkanvirus</taxon>
        <taxon>Kukulkanvirus guaymasense</taxon>
    </lineage>
</organism>
<dbReference type="Gene3D" id="1.10.132.60">
    <property type="entry name" value="DNA polymerase family B, C-terminal domain"/>
    <property type="match status" value="1"/>
</dbReference>
<keyword evidence="10" id="KW-0238">DNA-binding</keyword>
<keyword evidence="7" id="KW-0378">Hydrolase</keyword>
<dbReference type="GO" id="GO:0004518">
    <property type="term" value="F:nuclease activity"/>
    <property type="evidence" value="ECO:0007669"/>
    <property type="project" value="UniProtKB-KW"/>
</dbReference>
<dbReference type="Gene3D" id="3.90.1600.10">
    <property type="entry name" value="Palm domain of DNA polymerase"/>
    <property type="match status" value="1"/>
</dbReference>
<dbReference type="InterPro" id="IPR012337">
    <property type="entry name" value="RNaseH-like_sf"/>
</dbReference>
<accession>A0A9E8VFZ7</accession>
<dbReference type="InterPro" id="IPR006172">
    <property type="entry name" value="DNA-dir_DNA_pol_B"/>
</dbReference>
<feature type="domain" description="DNA-directed DNA polymerase family B multifunctional" evidence="12">
    <location>
        <begin position="304"/>
        <end position="369"/>
    </location>
</feature>
<dbReference type="Proteomes" id="UP001156259">
    <property type="component" value="Segment"/>
</dbReference>
<evidence type="ECO:0000313" key="15">
    <source>
        <dbReference type="Proteomes" id="UP001156259"/>
    </source>
</evidence>
<keyword evidence="9" id="KW-1194">Viral DNA replication</keyword>
<dbReference type="InterPro" id="IPR050240">
    <property type="entry name" value="DNA_pol_type-B"/>
</dbReference>
<comment type="catalytic activity">
    <reaction evidence="11">
        <text>DNA(n) + a 2'-deoxyribonucleoside 5'-triphosphate = DNA(n+1) + diphosphate</text>
        <dbReference type="Rhea" id="RHEA:22508"/>
        <dbReference type="Rhea" id="RHEA-COMP:17339"/>
        <dbReference type="Rhea" id="RHEA-COMP:17340"/>
        <dbReference type="ChEBI" id="CHEBI:33019"/>
        <dbReference type="ChEBI" id="CHEBI:61560"/>
        <dbReference type="ChEBI" id="CHEBI:173112"/>
        <dbReference type="EC" id="2.7.7.7"/>
    </reaction>
</comment>
<evidence type="ECO:0000313" key="14">
    <source>
        <dbReference type="EMBL" id="WAE39438.1"/>
    </source>
</evidence>
<dbReference type="InterPro" id="IPR006134">
    <property type="entry name" value="DNA-dir_DNA_pol_B_multi_dom"/>
</dbReference>
<feature type="domain" description="DNA-directed DNA polymerase family B multifunctional" evidence="12">
    <location>
        <begin position="374"/>
        <end position="572"/>
    </location>
</feature>
<proteinExistence type="inferred from homology"/>
<keyword evidence="15" id="KW-1185">Reference proteome</keyword>
<keyword evidence="5" id="KW-0235">DNA replication</keyword>
<keyword evidence="3 14" id="KW-0808">Transferase</keyword>
<evidence type="ECO:0000256" key="10">
    <source>
        <dbReference type="ARBA" id="ARBA00023125"/>
    </source>
</evidence>
<evidence type="ECO:0000259" key="12">
    <source>
        <dbReference type="Pfam" id="PF00136"/>
    </source>
</evidence>
<keyword evidence="6" id="KW-0540">Nuclease</keyword>
<dbReference type="KEGG" id="vg:80401804"/>
<evidence type="ECO:0000256" key="11">
    <source>
        <dbReference type="ARBA" id="ARBA00049244"/>
    </source>
</evidence>
<dbReference type="InterPro" id="IPR023211">
    <property type="entry name" value="DNA_pol_palm_dom_sf"/>
</dbReference>
<evidence type="ECO:0000256" key="2">
    <source>
        <dbReference type="ARBA" id="ARBA00012417"/>
    </source>
</evidence>
<dbReference type="SUPFAM" id="SSF56672">
    <property type="entry name" value="DNA/RNA polymerases"/>
    <property type="match status" value="1"/>
</dbReference>
<gene>
    <name evidence="14" type="primary">pol</name>
    <name evidence="14" type="ORF">LDLAKGPJ_00014</name>
</gene>
<dbReference type="GO" id="GO:0003677">
    <property type="term" value="F:DNA binding"/>
    <property type="evidence" value="ECO:0007669"/>
    <property type="project" value="UniProtKB-KW"/>
</dbReference>
<name>A0A9E8VFZ7_9CAUD</name>
<evidence type="ECO:0000256" key="9">
    <source>
        <dbReference type="ARBA" id="ARBA00023109"/>
    </source>
</evidence>
<comment type="similarity">
    <text evidence="1">Belongs to the DNA polymerase type-B family.</text>
</comment>